<sequence length="51" mass="5618">MTWESCLPRVCCLGSNQRSPGPLVSANHQLPSPSLRRSADAVMQYCEGMPR</sequence>
<reference evidence="1" key="2">
    <citation type="journal article" date="2015" name="Data Brief">
        <title>Shoot transcriptome of the giant reed, Arundo donax.</title>
        <authorList>
            <person name="Barrero R.A."/>
            <person name="Guerrero F.D."/>
            <person name="Moolhuijzen P."/>
            <person name="Goolsby J.A."/>
            <person name="Tidwell J."/>
            <person name="Bellgard S.E."/>
            <person name="Bellgard M.I."/>
        </authorList>
    </citation>
    <scope>NUCLEOTIDE SEQUENCE</scope>
    <source>
        <tissue evidence="1">Shoot tissue taken approximately 20 cm above the soil surface</tissue>
    </source>
</reference>
<reference evidence="1" key="1">
    <citation type="submission" date="2014-09" db="EMBL/GenBank/DDBJ databases">
        <authorList>
            <person name="Magalhaes I.L.F."/>
            <person name="Oliveira U."/>
            <person name="Santos F.R."/>
            <person name="Vidigal T.H.D.A."/>
            <person name="Brescovit A.D."/>
            <person name="Santos A.J."/>
        </authorList>
    </citation>
    <scope>NUCLEOTIDE SEQUENCE</scope>
    <source>
        <tissue evidence="1">Shoot tissue taken approximately 20 cm above the soil surface</tissue>
    </source>
</reference>
<dbReference type="EMBL" id="GBRH01275026">
    <property type="protein sequence ID" value="JAD22869.1"/>
    <property type="molecule type" value="Transcribed_RNA"/>
</dbReference>
<accession>A0A0A8YAC8</accession>
<evidence type="ECO:0000313" key="1">
    <source>
        <dbReference type="EMBL" id="JAD22869.1"/>
    </source>
</evidence>
<organism evidence="1">
    <name type="scientific">Arundo donax</name>
    <name type="common">Giant reed</name>
    <name type="synonym">Donax arundinaceus</name>
    <dbReference type="NCBI Taxonomy" id="35708"/>
    <lineage>
        <taxon>Eukaryota</taxon>
        <taxon>Viridiplantae</taxon>
        <taxon>Streptophyta</taxon>
        <taxon>Embryophyta</taxon>
        <taxon>Tracheophyta</taxon>
        <taxon>Spermatophyta</taxon>
        <taxon>Magnoliopsida</taxon>
        <taxon>Liliopsida</taxon>
        <taxon>Poales</taxon>
        <taxon>Poaceae</taxon>
        <taxon>PACMAD clade</taxon>
        <taxon>Arundinoideae</taxon>
        <taxon>Arundineae</taxon>
        <taxon>Arundo</taxon>
    </lineage>
</organism>
<dbReference type="AlphaFoldDB" id="A0A0A8YAC8"/>
<proteinExistence type="predicted"/>
<protein>
    <submittedName>
        <fullName evidence="1">Uncharacterized protein</fullName>
    </submittedName>
</protein>
<name>A0A0A8YAC8_ARUDO</name>